<reference evidence="1 2" key="1">
    <citation type="submission" date="2019-12" db="EMBL/GenBank/DDBJ databases">
        <authorList>
            <person name="Alioto T."/>
            <person name="Alioto T."/>
            <person name="Gomez Garrido J."/>
        </authorList>
    </citation>
    <scope>NUCLEOTIDE SEQUENCE [LARGE SCALE GENOMIC DNA]</scope>
</reference>
<dbReference type="EMBL" id="CACTIH010003782">
    <property type="protein sequence ID" value="CAA2984917.1"/>
    <property type="molecule type" value="Genomic_DNA"/>
</dbReference>
<accession>A0A8S0RZY1</accession>
<gene>
    <name evidence="1" type="ORF">OLEA9_A113316</name>
</gene>
<dbReference type="AlphaFoldDB" id="A0A8S0RZY1"/>
<sequence length="127" mass="14228">MLENQAVSLSRLGHGLHFVTQKLRRNAYKLGCILVAAQTSLEHGLHTLPRNCLEYHESVPIASWTLRAHRVQKLPRNAWKLGCLLAMIKTHPEHGLHAVPKNCPEMLENQAPSLPWLGCVLNMACTP</sequence>
<evidence type="ECO:0000313" key="1">
    <source>
        <dbReference type="EMBL" id="CAA2984917.1"/>
    </source>
</evidence>
<keyword evidence="2" id="KW-1185">Reference proteome</keyword>
<name>A0A8S0RZY1_OLEEU</name>
<dbReference type="Gramene" id="OE9A113316T1">
    <property type="protein sequence ID" value="OE9A113316C1"/>
    <property type="gene ID" value="OE9A113316"/>
</dbReference>
<protein>
    <submittedName>
        <fullName evidence="1">Uncharacterized protein</fullName>
    </submittedName>
</protein>
<organism evidence="1 2">
    <name type="scientific">Olea europaea subsp. europaea</name>
    <dbReference type="NCBI Taxonomy" id="158383"/>
    <lineage>
        <taxon>Eukaryota</taxon>
        <taxon>Viridiplantae</taxon>
        <taxon>Streptophyta</taxon>
        <taxon>Embryophyta</taxon>
        <taxon>Tracheophyta</taxon>
        <taxon>Spermatophyta</taxon>
        <taxon>Magnoliopsida</taxon>
        <taxon>eudicotyledons</taxon>
        <taxon>Gunneridae</taxon>
        <taxon>Pentapetalae</taxon>
        <taxon>asterids</taxon>
        <taxon>lamiids</taxon>
        <taxon>Lamiales</taxon>
        <taxon>Oleaceae</taxon>
        <taxon>Oleeae</taxon>
        <taxon>Olea</taxon>
    </lineage>
</organism>
<dbReference type="Proteomes" id="UP000594638">
    <property type="component" value="Unassembled WGS sequence"/>
</dbReference>
<comment type="caution">
    <text evidence="1">The sequence shown here is derived from an EMBL/GenBank/DDBJ whole genome shotgun (WGS) entry which is preliminary data.</text>
</comment>
<evidence type="ECO:0000313" key="2">
    <source>
        <dbReference type="Proteomes" id="UP000594638"/>
    </source>
</evidence>
<proteinExistence type="predicted"/>